<sequence length="49" mass="5313">MAPQTIHLGLSAIIWARTIKPLSSMLGNCHFAVILTSYCSALDTQLLVL</sequence>
<accession>A0A0E9P8W0</accession>
<proteinExistence type="predicted"/>
<evidence type="ECO:0000313" key="1">
    <source>
        <dbReference type="EMBL" id="JAH00263.1"/>
    </source>
</evidence>
<reference evidence="1" key="2">
    <citation type="journal article" date="2015" name="Fish Shellfish Immunol.">
        <title>Early steps in the European eel (Anguilla anguilla)-Vibrio vulnificus interaction in the gills: Role of the RtxA13 toxin.</title>
        <authorList>
            <person name="Callol A."/>
            <person name="Pajuelo D."/>
            <person name="Ebbesson L."/>
            <person name="Teles M."/>
            <person name="MacKenzie S."/>
            <person name="Amaro C."/>
        </authorList>
    </citation>
    <scope>NUCLEOTIDE SEQUENCE</scope>
</reference>
<reference evidence="1" key="1">
    <citation type="submission" date="2014-11" db="EMBL/GenBank/DDBJ databases">
        <authorList>
            <person name="Amaro Gonzalez C."/>
        </authorList>
    </citation>
    <scope>NUCLEOTIDE SEQUENCE</scope>
</reference>
<dbReference type="AlphaFoldDB" id="A0A0E9P8W0"/>
<protein>
    <submittedName>
        <fullName evidence="1">Uncharacterized protein</fullName>
    </submittedName>
</protein>
<name>A0A0E9P8W0_ANGAN</name>
<organism evidence="1">
    <name type="scientific">Anguilla anguilla</name>
    <name type="common">European freshwater eel</name>
    <name type="synonym">Muraena anguilla</name>
    <dbReference type="NCBI Taxonomy" id="7936"/>
    <lineage>
        <taxon>Eukaryota</taxon>
        <taxon>Metazoa</taxon>
        <taxon>Chordata</taxon>
        <taxon>Craniata</taxon>
        <taxon>Vertebrata</taxon>
        <taxon>Euteleostomi</taxon>
        <taxon>Actinopterygii</taxon>
        <taxon>Neopterygii</taxon>
        <taxon>Teleostei</taxon>
        <taxon>Anguilliformes</taxon>
        <taxon>Anguillidae</taxon>
        <taxon>Anguilla</taxon>
    </lineage>
</organism>
<dbReference type="EMBL" id="GBXM01108314">
    <property type="protein sequence ID" value="JAH00263.1"/>
    <property type="molecule type" value="Transcribed_RNA"/>
</dbReference>